<accession>A0ABW9XQN2</accession>
<keyword evidence="1" id="KW-0812">Transmembrane</keyword>
<feature type="transmembrane region" description="Helical" evidence="1">
    <location>
        <begin position="148"/>
        <end position="171"/>
    </location>
</feature>
<protein>
    <submittedName>
        <fullName evidence="2">ABC transporter permease subunit</fullName>
    </submittedName>
</protein>
<feature type="transmembrane region" description="Helical" evidence="1">
    <location>
        <begin position="21"/>
        <end position="40"/>
    </location>
</feature>
<dbReference type="Proteomes" id="UP000665561">
    <property type="component" value="Unassembled WGS sequence"/>
</dbReference>
<dbReference type="Pfam" id="PF12730">
    <property type="entry name" value="ABC2_membrane_4"/>
    <property type="match status" value="1"/>
</dbReference>
<gene>
    <name evidence="2" type="ORF">GT019_12470</name>
</gene>
<dbReference type="PANTHER" id="PTHR37305:SF1">
    <property type="entry name" value="MEMBRANE PROTEIN"/>
    <property type="match status" value="1"/>
</dbReference>
<feature type="transmembrane region" description="Helical" evidence="1">
    <location>
        <begin position="220"/>
        <end position="245"/>
    </location>
</feature>
<dbReference type="PANTHER" id="PTHR37305">
    <property type="entry name" value="INTEGRAL MEMBRANE PROTEIN-RELATED"/>
    <property type="match status" value="1"/>
</dbReference>
<keyword evidence="1" id="KW-1133">Transmembrane helix</keyword>
<evidence type="ECO:0000256" key="1">
    <source>
        <dbReference type="SAM" id="Phobius"/>
    </source>
</evidence>
<feature type="transmembrane region" description="Helical" evidence="1">
    <location>
        <begin position="178"/>
        <end position="200"/>
    </location>
</feature>
<evidence type="ECO:0000313" key="2">
    <source>
        <dbReference type="EMBL" id="NBD24689.1"/>
    </source>
</evidence>
<proteinExistence type="predicted"/>
<feature type="transmembrane region" description="Helical" evidence="1">
    <location>
        <begin position="60"/>
        <end position="82"/>
    </location>
</feature>
<reference evidence="2 3" key="1">
    <citation type="submission" date="2020-01" db="EMBL/GenBank/DDBJ databases">
        <title>Paenibacillus soybeanensis sp. nov. isolated from the nodules of soybean (Glycine max(L.) Merr).</title>
        <authorList>
            <person name="Wang H."/>
        </authorList>
    </citation>
    <scope>NUCLEOTIDE SEQUENCE [LARGE SCALE GENOMIC DNA]</scope>
    <source>
        <strain evidence="2 3">T1</strain>
    </source>
</reference>
<comment type="caution">
    <text evidence="2">The sequence shown here is derived from an EMBL/GenBank/DDBJ whole genome shotgun (WGS) entry which is preliminary data.</text>
</comment>
<keyword evidence="1" id="KW-0472">Membrane</keyword>
<name>A0ABW9XQN2_9BACL</name>
<feature type="transmembrane region" description="Helical" evidence="1">
    <location>
        <begin position="103"/>
        <end position="128"/>
    </location>
</feature>
<dbReference type="RefSeq" id="WP_161743506.1">
    <property type="nucleotide sequence ID" value="NZ_JAAAMV010000008.1"/>
</dbReference>
<evidence type="ECO:0000313" key="3">
    <source>
        <dbReference type="Proteomes" id="UP000665561"/>
    </source>
</evidence>
<dbReference type="EMBL" id="JAAAMV010000008">
    <property type="protein sequence ID" value="NBD24689.1"/>
    <property type="molecule type" value="Genomic_DNA"/>
</dbReference>
<sequence>MNLLLSSTINEWTKLRSRKKTVFFLALIALLPFLGLPAVMKLQGGFGIAAIAGSDYPITVLNLLASFVLPLLIFMSAADMFSGEFGDKTIRSVLARPVSRFKIFFAKLIAAFSLVAAGLLLGWISSAIASFFLPHADGLPRALAESALAHAVTALPLFAICAAAVVVAMFFKHASGALAICILVYAAAKLLGFVLPQYAAWLPTAYMDWHELWIGSAATAGRIATVFSYLLGCGIVLSTLGYCAFDKKEV</sequence>
<keyword evidence="3" id="KW-1185">Reference proteome</keyword>
<organism evidence="2 3">
    <name type="scientific">Paenibacillus glycinis</name>
    <dbReference type="NCBI Taxonomy" id="2697035"/>
    <lineage>
        <taxon>Bacteria</taxon>
        <taxon>Bacillati</taxon>
        <taxon>Bacillota</taxon>
        <taxon>Bacilli</taxon>
        <taxon>Bacillales</taxon>
        <taxon>Paenibacillaceae</taxon>
        <taxon>Paenibacillus</taxon>
    </lineage>
</organism>